<dbReference type="Proteomes" id="UP000817854">
    <property type="component" value="Unassembled WGS sequence"/>
</dbReference>
<accession>A0ABX0J012</accession>
<proteinExistence type="predicted"/>
<evidence type="ECO:0008006" key="3">
    <source>
        <dbReference type="Google" id="ProtNLM"/>
    </source>
</evidence>
<dbReference type="EMBL" id="VEVQ02000013">
    <property type="protein sequence ID" value="NHN27339.1"/>
    <property type="molecule type" value="Genomic_DNA"/>
</dbReference>
<gene>
    <name evidence="1" type="ORF">FIA58_016785</name>
</gene>
<keyword evidence="2" id="KW-1185">Reference proteome</keyword>
<name>A0ABX0J012_9FLAO</name>
<organism evidence="1 2">
    <name type="scientific">Flavobacterium jejuense</name>
    <dbReference type="NCBI Taxonomy" id="1544455"/>
    <lineage>
        <taxon>Bacteria</taxon>
        <taxon>Pseudomonadati</taxon>
        <taxon>Bacteroidota</taxon>
        <taxon>Flavobacteriia</taxon>
        <taxon>Flavobacteriales</taxon>
        <taxon>Flavobacteriaceae</taxon>
        <taxon>Flavobacterium</taxon>
    </lineage>
</organism>
<reference evidence="1" key="1">
    <citation type="submission" date="2019-05" db="EMBL/GenBank/DDBJ databases">
        <authorList>
            <person name="Lianzixin W."/>
        </authorList>
    </citation>
    <scope>NUCLEOTIDE SEQUENCE</scope>
    <source>
        <strain evidence="1">EC11</strain>
    </source>
</reference>
<protein>
    <recommendedName>
        <fullName evidence="3">Outer membrane protein beta-barrel domain-containing protein</fullName>
    </recommendedName>
</protein>
<sequence length="418" mass="49159">MNKKLFLILFIFNCSIYAQVTFEKGYFIDTKNIKTECLIRNHDWSKLSDKIEYKLTEASIEEEISLLNLTEFQIYNTDHYYRKYTFNIDKDVENKNIKTESVTDFLKVLIEGKASLLEFNREFYFYNKEGNDTIKQLLFKKYVDKNRMIHEDYLFRKELFDNLNCEKNTINIRKIKYLKREFINFFKSYNTCENSEFKIFEANKSKAKFDFNILLGTVLNKSKGSLFSGYSGGSIPSSGGSVPITANNDYFTRKNQTNIMVGFEAEVVLPYFKNAWSLFTAPNYQYLKGEKIDNITYFSYPGNLTIKDISYIEIPLGVKRYFFINNHSKIHLSFAYNFISQISDEKIAYFTRNGQPENTTNAINNYEKKQSSIRITTGYTYKDQYNVSLVYYPVKKISNNFESDLSGSIGIYLAYKLF</sequence>
<evidence type="ECO:0000313" key="2">
    <source>
        <dbReference type="Proteomes" id="UP000817854"/>
    </source>
</evidence>
<comment type="caution">
    <text evidence="1">The sequence shown here is derived from an EMBL/GenBank/DDBJ whole genome shotgun (WGS) entry which is preliminary data.</text>
</comment>
<evidence type="ECO:0000313" key="1">
    <source>
        <dbReference type="EMBL" id="NHN27339.1"/>
    </source>
</evidence>
<reference evidence="1" key="2">
    <citation type="submission" date="2020-02" db="EMBL/GenBank/DDBJ databases">
        <title>Flavobacterium profundi sp. nov., isolated from a deep-sea seamount.</title>
        <authorList>
            <person name="Zhang D.-C."/>
        </authorList>
    </citation>
    <scope>NUCLEOTIDE SEQUENCE</scope>
    <source>
        <strain evidence="1">EC11</strain>
    </source>
</reference>
<dbReference type="RefSeq" id="WP_140963853.1">
    <property type="nucleotide sequence ID" value="NZ_VEVQ02000013.1"/>
</dbReference>